<reference evidence="2" key="1">
    <citation type="journal article" date="2023" name="Mol. Biol. Evol.">
        <title>Third-Generation Sequencing Reveals the Adaptive Role of the Epigenome in Three Deep-Sea Polychaetes.</title>
        <authorList>
            <person name="Perez M."/>
            <person name="Aroh O."/>
            <person name="Sun Y."/>
            <person name="Lan Y."/>
            <person name="Juniper S.K."/>
            <person name="Young C.R."/>
            <person name="Angers B."/>
            <person name="Qian P.Y."/>
        </authorList>
    </citation>
    <scope>NUCLEOTIDE SEQUENCE</scope>
    <source>
        <strain evidence="2">R07B-5</strain>
    </source>
</reference>
<keyword evidence="3" id="KW-1185">Reference proteome</keyword>
<evidence type="ECO:0000313" key="2">
    <source>
        <dbReference type="EMBL" id="KAK2138024.1"/>
    </source>
</evidence>
<organism evidence="2 3">
    <name type="scientific">Ridgeia piscesae</name>
    <name type="common">Tubeworm</name>
    <dbReference type="NCBI Taxonomy" id="27915"/>
    <lineage>
        <taxon>Eukaryota</taxon>
        <taxon>Metazoa</taxon>
        <taxon>Spiralia</taxon>
        <taxon>Lophotrochozoa</taxon>
        <taxon>Annelida</taxon>
        <taxon>Polychaeta</taxon>
        <taxon>Sedentaria</taxon>
        <taxon>Canalipalpata</taxon>
        <taxon>Sabellida</taxon>
        <taxon>Siboglinidae</taxon>
        <taxon>Ridgeia</taxon>
    </lineage>
</organism>
<accession>A0AAD9MPD7</accession>
<feature type="compositionally biased region" description="Polar residues" evidence="1">
    <location>
        <begin position="91"/>
        <end position="109"/>
    </location>
</feature>
<comment type="caution">
    <text evidence="2">The sequence shown here is derived from an EMBL/GenBank/DDBJ whole genome shotgun (WGS) entry which is preliminary data.</text>
</comment>
<dbReference type="EMBL" id="JAODUO010009105">
    <property type="protein sequence ID" value="KAK2138024.1"/>
    <property type="molecule type" value="Genomic_DNA"/>
</dbReference>
<feature type="region of interest" description="Disordered" evidence="1">
    <location>
        <begin position="76"/>
        <end position="109"/>
    </location>
</feature>
<evidence type="ECO:0000256" key="1">
    <source>
        <dbReference type="SAM" id="MobiDB-lite"/>
    </source>
</evidence>
<sequence>MILQQDRGNPLSLTKIEELQLQLHQIQQQMTQQKQQSPQTDIADTNQLQNNPSQPAPPSPLAVTESDLQQCYMDNGKVTSGRETKQRGRTSESLGKTSAGKTVSMSMTKSELLHEVRKQKQEHRRYIRHLQSELTRLKVKDPLRSCEVAKEDIVLGEDGESLVSCRCHITVVLMYI</sequence>
<dbReference type="AlphaFoldDB" id="A0AAD9MPD7"/>
<gene>
    <name evidence="2" type="ORF">NP493_9124g00003</name>
</gene>
<evidence type="ECO:0000313" key="3">
    <source>
        <dbReference type="Proteomes" id="UP001209878"/>
    </source>
</evidence>
<proteinExistence type="predicted"/>
<protein>
    <submittedName>
        <fullName evidence="2">Uncharacterized protein</fullName>
    </submittedName>
</protein>
<feature type="region of interest" description="Disordered" evidence="1">
    <location>
        <begin position="29"/>
        <end position="63"/>
    </location>
</feature>
<feature type="compositionally biased region" description="Basic and acidic residues" evidence="1">
    <location>
        <begin position="80"/>
        <end position="90"/>
    </location>
</feature>
<dbReference type="Proteomes" id="UP001209878">
    <property type="component" value="Unassembled WGS sequence"/>
</dbReference>
<name>A0AAD9MPD7_RIDPI</name>
<feature type="compositionally biased region" description="Low complexity" evidence="1">
    <location>
        <begin position="29"/>
        <end position="39"/>
    </location>
</feature>